<evidence type="ECO:0000256" key="2">
    <source>
        <dbReference type="ARBA" id="ARBA00004173"/>
    </source>
</evidence>
<evidence type="ECO:0000256" key="5">
    <source>
        <dbReference type="ARBA" id="ARBA00022759"/>
    </source>
</evidence>
<name>A0A165QIY2_EXIGL</name>
<dbReference type="Gene3D" id="2.40.50.90">
    <property type="match status" value="1"/>
</dbReference>
<evidence type="ECO:0000256" key="8">
    <source>
        <dbReference type="SAM" id="MobiDB-lite"/>
    </source>
</evidence>
<keyword evidence="9" id="KW-0812">Transmembrane</keyword>
<evidence type="ECO:0000256" key="4">
    <source>
        <dbReference type="ARBA" id="ARBA00022722"/>
    </source>
</evidence>
<dbReference type="EMBL" id="KV425882">
    <property type="protein sequence ID" value="KZW03691.1"/>
    <property type="molecule type" value="Genomic_DNA"/>
</dbReference>
<dbReference type="InParanoid" id="A0A165QIY2"/>
<keyword evidence="9" id="KW-0472">Membrane</keyword>
<dbReference type="InterPro" id="IPR035437">
    <property type="entry name" value="SNase_OB-fold_sf"/>
</dbReference>
<evidence type="ECO:0000313" key="12">
    <source>
        <dbReference type="Proteomes" id="UP000077266"/>
    </source>
</evidence>
<dbReference type="GO" id="GO:0005739">
    <property type="term" value="C:mitochondrion"/>
    <property type="evidence" value="ECO:0007669"/>
    <property type="project" value="UniProtKB-SubCell"/>
</dbReference>
<dbReference type="PANTHER" id="PTHR12302">
    <property type="entry name" value="EBNA2 BINDING PROTEIN P100"/>
    <property type="match status" value="1"/>
</dbReference>
<comment type="similarity">
    <text evidence="3">Belongs to the LCL3 family.</text>
</comment>
<gene>
    <name evidence="11" type="ORF">EXIGLDRAFT_758021</name>
</gene>
<comment type="subcellular location">
    <subcellularLocation>
        <location evidence="1">Membrane</location>
        <topology evidence="1">Single-pass membrane protein</topology>
    </subcellularLocation>
    <subcellularLocation>
        <location evidence="2">Mitochondrion</location>
    </subcellularLocation>
</comment>
<protein>
    <submittedName>
        <fullName evidence="11">Nuclease</fullName>
    </submittedName>
</protein>
<feature type="compositionally biased region" description="Basic and acidic residues" evidence="8">
    <location>
        <begin position="245"/>
        <end position="274"/>
    </location>
</feature>
<reference evidence="11 12" key="1">
    <citation type="journal article" date="2016" name="Mol. Biol. Evol.">
        <title>Comparative Genomics of Early-Diverging Mushroom-Forming Fungi Provides Insights into the Origins of Lignocellulose Decay Capabilities.</title>
        <authorList>
            <person name="Nagy L.G."/>
            <person name="Riley R."/>
            <person name="Tritt A."/>
            <person name="Adam C."/>
            <person name="Daum C."/>
            <person name="Floudas D."/>
            <person name="Sun H."/>
            <person name="Yadav J.S."/>
            <person name="Pangilinan J."/>
            <person name="Larsson K.H."/>
            <person name="Matsuura K."/>
            <person name="Barry K."/>
            <person name="Labutti K."/>
            <person name="Kuo R."/>
            <person name="Ohm R.A."/>
            <person name="Bhattacharya S.S."/>
            <person name="Shirouzu T."/>
            <person name="Yoshinaga Y."/>
            <person name="Martin F.M."/>
            <person name="Grigoriev I.V."/>
            <person name="Hibbett D.S."/>
        </authorList>
    </citation>
    <scope>NUCLEOTIDE SEQUENCE [LARGE SCALE GENOMIC DNA]</scope>
    <source>
        <strain evidence="11 12">HHB12029</strain>
    </source>
</reference>
<evidence type="ECO:0000256" key="6">
    <source>
        <dbReference type="ARBA" id="ARBA00022801"/>
    </source>
</evidence>
<dbReference type="Pfam" id="PF00565">
    <property type="entry name" value="SNase"/>
    <property type="match status" value="1"/>
</dbReference>
<keyword evidence="9" id="KW-1133">Transmembrane helix</keyword>
<proteinExistence type="inferred from homology"/>
<evidence type="ECO:0000313" key="11">
    <source>
        <dbReference type="EMBL" id="KZW03691.1"/>
    </source>
</evidence>
<keyword evidence="5" id="KW-0255">Endonuclease</keyword>
<evidence type="ECO:0000256" key="3">
    <source>
        <dbReference type="ARBA" id="ARBA00005435"/>
    </source>
</evidence>
<dbReference type="PANTHER" id="PTHR12302:SF3">
    <property type="entry name" value="SERINE_THREONINE-PROTEIN KINASE 31"/>
    <property type="match status" value="1"/>
</dbReference>
<dbReference type="SMART" id="SM00318">
    <property type="entry name" value="SNc"/>
    <property type="match status" value="1"/>
</dbReference>
<keyword evidence="6" id="KW-0378">Hydrolase</keyword>
<keyword evidence="4" id="KW-0540">Nuclease</keyword>
<dbReference type="Proteomes" id="UP000077266">
    <property type="component" value="Unassembled WGS sequence"/>
</dbReference>
<dbReference type="AlphaFoldDB" id="A0A165QIY2"/>
<dbReference type="GO" id="GO:0016787">
    <property type="term" value="F:hydrolase activity"/>
    <property type="evidence" value="ECO:0007669"/>
    <property type="project" value="UniProtKB-KW"/>
</dbReference>
<evidence type="ECO:0000259" key="10">
    <source>
        <dbReference type="PROSITE" id="PS50830"/>
    </source>
</evidence>
<feature type="domain" description="TNase-like" evidence="10">
    <location>
        <begin position="114"/>
        <end position="249"/>
    </location>
</feature>
<dbReference type="STRING" id="1314781.A0A165QIY2"/>
<evidence type="ECO:0000256" key="9">
    <source>
        <dbReference type="SAM" id="Phobius"/>
    </source>
</evidence>
<dbReference type="FunCoup" id="A0A165QIY2">
    <property type="interactions" value="5"/>
</dbReference>
<keyword evidence="7" id="KW-0106">Calcium</keyword>
<dbReference type="GO" id="GO:0016020">
    <property type="term" value="C:membrane"/>
    <property type="evidence" value="ECO:0007669"/>
    <property type="project" value="UniProtKB-SubCell"/>
</dbReference>
<dbReference type="PROSITE" id="PS50830">
    <property type="entry name" value="TNASE_3"/>
    <property type="match status" value="1"/>
</dbReference>
<dbReference type="OrthoDB" id="430293at2759"/>
<feature type="transmembrane region" description="Helical" evidence="9">
    <location>
        <begin position="25"/>
        <end position="45"/>
    </location>
</feature>
<dbReference type="InterPro" id="IPR016071">
    <property type="entry name" value="Staphylococal_nuclease_OB-fold"/>
</dbReference>
<accession>A0A165QIY2</accession>
<evidence type="ECO:0000256" key="1">
    <source>
        <dbReference type="ARBA" id="ARBA00004167"/>
    </source>
</evidence>
<feature type="region of interest" description="Disordered" evidence="8">
    <location>
        <begin position="245"/>
        <end position="301"/>
    </location>
</feature>
<dbReference type="GO" id="GO:0004519">
    <property type="term" value="F:endonuclease activity"/>
    <property type="evidence" value="ECO:0007669"/>
    <property type="project" value="UniProtKB-KW"/>
</dbReference>
<sequence>MAPAQRPSDGRPQWWPNDAPYDQTAFAAGAALLGAGGALATALVYRRFLKRYPSVDALPADTFKRKRWIKGVVTSVGDAGGHWSRATFGRCGAHRNASSSSLYHTPGPFWRWPLKLRRIPTTNKDLQGQTLHIRLAGVDAPEAAHFGRPSQPYAAEAIAWLRSTVDGRRVYCQLLSRDQYSRIVSIVLLPPRILPGFLFSGRNVSLEMLKAGWATTYQQAGAEYGERTMEQFQLVEAEAKASKRGMWEKGTKGETPAEYKRRHARGLEEAEKTAPKGANGNGNGTKTRNAKVQKKPWWWPF</sequence>
<evidence type="ECO:0000256" key="7">
    <source>
        <dbReference type="ARBA" id="ARBA00022837"/>
    </source>
</evidence>
<dbReference type="SUPFAM" id="SSF50199">
    <property type="entry name" value="Staphylococcal nuclease"/>
    <property type="match status" value="1"/>
</dbReference>
<keyword evidence="12" id="KW-1185">Reference proteome</keyword>
<organism evidence="11 12">
    <name type="scientific">Exidia glandulosa HHB12029</name>
    <dbReference type="NCBI Taxonomy" id="1314781"/>
    <lineage>
        <taxon>Eukaryota</taxon>
        <taxon>Fungi</taxon>
        <taxon>Dikarya</taxon>
        <taxon>Basidiomycota</taxon>
        <taxon>Agaricomycotina</taxon>
        <taxon>Agaricomycetes</taxon>
        <taxon>Auriculariales</taxon>
        <taxon>Exidiaceae</taxon>
        <taxon>Exidia</taxon>
    </lineage>
</organism>